<reference evidence="1 2" key="1">
    <citation type="submission" date="2012-06" db="EMBL/GenBank/DDBJ databases">
        <title>Finished plasmid 3 of genome of Crinalium epipsammum PCC 9333.</title>
        <authorList>
            <consortium name="US DOE Joint Genome Institute"/>
            <person name="Gugger M."/>
            <person name="Coursin T."/>
            <person name="Rippka R."/>
            <person name="Tandeau De Marsac N."/>
            <person name="Huntemann M."/>
            <person name="Wei C.-L."/>
            <person name="Han J."/>
            <person name="Detter J.C."/>
            <person name="Han C."/>
            <person name="Tapia R."/>
            <person name="Davenport K."/>
            <person name="Daligault H."/>
            <person name="Erkkila T."/>
            <person name="Gu W."/>
            <person name="Munk A.C.C."/>
            <person name="Teshima H."/>
            <person name="Xu Y."/>
            <person name="Chain P."/>
            <person name="Chen A."/>
            <person name="Krypides N."/>
            <person name="Mavromatis K."/>
            <person name="Markowitz V."/>
            <person name="Szeto E."/>
            <person name="Ivanova N."/>
            <person name="Mikhailova N."/>
            <person name="Ovchinnikova G."/>
            <person name="Pagani I."/>
            <person name="Pati A."/>
            <person name="Goodwin L."/>
            <person name="Peters L."/>
            <person name="Pitluck S."/>
            <person name="Woyke T."/>
            <person name="Kerfeld C."/>
        </authorList>
    </citation>
    <scope>NUCLEOTIDE SEQUENCE [LARGE SCALE GENOMIC DNA]</scope>
    <source>
        <strain evidence="1 2">PCC 9333</strain>
        <plasmid evidence="2">Plasmid pCRI9333.03</plasmid>
    </source>
</reference>
<dbReference type="EMBL" id="CP003623">
    <property type="protein sequence ID" value="AFZ15600.1"/>
    <property type="molecule type" value="Genomic_DNA"/>
</dbReference>
<evidence type="ECO:0000313" key="2">
    <source>
        <dbReference type="Proteomes" id="UP000010472"/>
    </source>
</evidence>
<sequence length="466" mass="53095">MSIKRADGVTESERYLKLLCDRTFLSLWSYPGVYRDQVSGKGTQGKEVCDLLVVFENHIIIFSDKDCQFPNSDQLELDWNRWFKRAIQKSADQVWGAERWIKQHQNRLFLDRACTSPFPIDLPDLSTARFHLIVVAHDNSRRCQQELGGSGSLIINSSVKGAAHYVGENGGVPFFVGDIDPSCTFVHILDDTSLDIVLGTLDTISDFVSYLTKKEKLIRSDTVVLAAGEEDLLAYYLKNMNEEYEHDFVIPSQVDGQITHLVFDEGHWEDFSQSPERQAQVSADRVSYAWDGLIETFSKHVVEDTQYFTTHPGVKATEPLLRFLARESRFRRRNLAAGLCGLIKSAPRDMRATRYLCSSSPQEPYYVFLTLPQFDWMTYEEYREARRSLLEACCSTVKLKFPDAQHIVGIATEPGFDNGGRSEDAMYIDATDLSEEDAARAREASEKLDILKNPNMFSVHDQEYPL</sequence>
<dbReference type="AlphaFoldDB" id="K9W823"/>
<dbReference type="OrthoDB" id="570299at2"/>
<dbReference type="RefSeq" id="WP_015205596.1">
    <property type="nucleotide sequence ID" value="NC_019754.1"/>
</dbReference>
<accession>K9W823</accession>
<proteinExistence type="predicted"/>
<dbReference type="HOGENOM" id="CLU_045960_0_0_3"/>
<dbReference type="PATRIC" id="fig|1173022.3.peg.5224"/>
<keyword evidence="2" id="KW-1185">Reference proteome</keyword>
<geneLocation type="plasmid" evidence="1 2">
    <name>pCRI9333.03</name>
</geneLocation>
<protein>
    <submittedName>
        <fullName evidence="1">Uncharacterized protein</fullName>
    </submittedName>
</protein>
<evidence type="ECO:0000313" key="1">
    <source>
        <dbReference type="EMBL" id="AFZ15600.1"/>
    </source>
</evidence>
<dbReference type="Proteomes" id="UP000010472">
    <property type="component" value="Plasmid pCRI9333.03"/>
</dbReference>
<gene>
    <name evidence="1" type="ORF">Cri9333_4834</name>
</gene>
<name>K9W823_9CYAN</name>
<keyword evidence="1" id="KW-0614">Plasmid</keyword>
<dbReference type="KEGG" id="cep:Cri9333_4834"/>
<organism evidence="1 2">
    <name type="scientific">Crinalium epipsammum PCC 9333</name>
    <dbReference type="NCBI Taxonomy" id="1173022"/>
    <lineage>
        <taxon>Bacteria</taxon>
        <taxon>Bacillati</taxon>
        <taxon>Cyanobacteriota</taxon>
        <taxon>Cyanophyceae</taxon>
        <taxon>Gomontiellales</taxon>
        <taxon>Gomontiellaceae</taxon>
        <taxon>Crinalium</taxon>
    </lineage>
</organism>